<dbReference type="Proteomes" id="UP000182373">
    <property type="component" value="Chromosome"/>
</dbReference>
<name>A0AAC9KBL5_9PROT</name>
<organism evidence="2 3">
    <name type="scientific">Granulibacter bethesdensis</name>
    <dbReference type="NCBI Taxonomy" id="364410"/>
    <lineage>
        <taxon>Bacteria</taxon>
        <taxon>Pseudomonadati</taxon>
        <taxon>Pseudomonadota</taxon>
        <taxon>Alphaproteobacteria</taxon>
        <taxon>Acetobacterales</taxon>
        <taxon>Acetobacteraceae</taxon>
        <taxon>Granulibacter</taxon>
    </lineage>
</organism>
<protein>
    <submittedName>
        <fullName evidence="2">Uncharacterized protein</fullName>
    </submittedName>
</protein>
<evidence type="ECO:0000256" key="1">
    <source>
        <dbReference type="SAM" id="MobiDB-lite"/>
    </source>
</evidence>
<feature type="compositionally biased region" description="Polar residues" evidence="1">
    <location>
        <begin position="45"/>
        <end position="58"/>
    </location>
</feature>
<dbReference type="AlphaFoldDB" id="A0AAC9KBL5"/>
<proteinExistence type="predicted"/>
<feature type="region of interest" description="Disordered" evidence="1">
    <location>
        <begin position="39"/>
        <end position="59"/>
    </location>
</feature>
<evidence type="ECO:0000313" key="3">
    <source>
        <dbReference type="Proteomes" id="UP000182373"/>
    </source>
</evidence>
<accession>A0AAC9KBL5</accession>
<reference evidence="3" key="1">
    <citation type="submission" date="2016-11" db="EMBL/GenBank/DDBJ databases">
        <title>Comparative genomic and phenotypic analysis of Granulibacter bethesdensis clinical isolates from patients with chronic granulomatous disease.</title>
        <authorList>
            <person name="Zarember K.A."/>
            <person name="Porcella S.F."/>
            <person name="Chu J."/>
            <person name="Ding L."/>
            <person name="Dahlstrom E."/>
            <person name="Barbian K."/>
            <person name="Martens C."/>
            <person name="Sykora L."/>
            <person name="Kramer S."/>
            <person name="Pettinato A.M."/>
            <person name="Hong H."/>
            <person name="Wald G."/>
            <person name="Berg L.J."/>
            <person name="Rogge L.S."/>
            <person name="Greenberg D.E."/>
            <person name="Falcone E.L."/>
            <person name="Neves J.F."/>
            <person name="Simoes M.J."/>
            <person name="Casal M."/>
            <person name="Rodriguez-Lopez F.C."/>
            <person name="Zelazny A."/>
            <person name="Gallin J.I."/>
            <person name="Holland S.M."/>
        </authorList>
    </citation>
    <scope>NUCLEOTIDE SEQUENCE [LARGE SCALE GENOMIC DNA]</scope>
    <source>
        <strain evidence="3">NIH9.1</strain>
    </source>
</reference>
<dbReference type="EMBL" id="CP018191">
    <property type="protein sequence ID" value="APH54879.1"/>
    <property type="molecule type" value="Genomic_DNA"/>
</dbReference>
<evidence type="ECO:0000313" key="2">
    <source>
        <dbReference type="EMBL" id="APH54879.1"/>
    </source>
</evidence>
<gene>
    <name evidence="2" type="ORF">GbCGDNIH9_1588</name>
</gene>
<sequence>MPDLWAFLRAPHQLVLAETGLMRIHGFFHDGLPVQTVISRPGAGRSTQNHKGSQNSLSHHAADRGFPIVVLKYRAGKDWHFYSPVSLLLSSI</sequence>